<dbReference type="Proteomes" id="UP001281410">
    <property type="component" value="Unassembled WGS sequence"/>
</dbReference>
<evidence type="ECO:0000313" key="3">
    <source>
        <dbReference type="EMBL" id="KAK3195513.1"/>
    </source>
</evidence>
<dbReference type="AlphaFoldDB" id="A0AAE0DYE1"/>
<name>A0AAE0DYE1_9ROSI</name>
<evidence type="ECO:0000256" key="1">
    <source>
        <dbReference type="SAM" id="MobiDB-lite"/>
    </source>
</evidence>
<dbReference type="PANTHER" id="PTHR19446">
    <property type="entry name" value="REVERSE TRANSCRIPTASES"/>
    <property type="match status" value="1"/>
</dbReference>
<dbReference type="Pfam" id="PF00078">
    <property type="entry name" value="RVT_1"/>
    <property type="match status" value="1"/>
</dbReference>
<keyword evidence="4" id="KW-1185">Reference proteome</keyword>
<dbReference type="InterPro" id="IPR043502">
    <property type="entry name" value="DNA/RNA_pol_sf"/>
</dbReference>
<dbReference type="PROSITE" id="PS50878">
    <property type="entry name" value="RT_POL"/>
    <property type="match status" value="1"/>
</dbReference>
<gene>
    <name evidence="3" type="ORF">Dsin_026823</name>
</gene>
<dbReference type="InterPro" id="IPR000477">
    <property type="entry name" value="RT_dom"/>
</dbReference>
<dbReference type="CDD" id="cd01650">
    <property type="entry name" value="RT_nLTR_like"/>
    <property type="match status" value="1"/>
</dbReference>
<dbReference type="EMBL" id="JANJYJ010000008">
    <property type="protein sequence ID" value="KAK3195513.1"/>
    <property type="molecule type" value="Genomic_DNA"/>
</dbReference>
<comment type="caution">
    <text evidence="3">The sequence shown here is derived from an EMBL/GenBank/DDBJ whole genome shotgun (WGS) entry which is preliminary data.</text>
</comment>
<organism evidence="3 4">
    <name type="scientific">Dipteronia sinensis</name>
    <dbReference type="NCBI Taxonomy" id="43782"/>
    <lineage>
        <taxon>Eukaryota</taxon>
        <taxon>Viridiplantae</taxon>
        <taxon>Streptophyta</taxon>
        <taxon>Embryophyta</taxon>
        <taxon>Tracheophyta</taxon>
        <taxon>Spermatophyta</taxon>
        <taxon>Magnoliopsida</taxon>
        <taxon>eudicotyledons</taxon>
        <taxon>Gunneridae</taxon>
        <taxon>Pentapetalae</taxon>
        <taxon>rosids</taxon>
        <taxon>malvids</taxon>
        <taxon>Sapindales</taxon>
        <taxon>Sapindaceae</taxon>
        <taxon>Hippocastanoideae</taxon>
        <taxon>Acereae</taxon>
        <taxon>Dipteronia</taxon>
    </lineage>
</organism>
<protein>
    <recommendedName>
        <fullName evidence="2">Reverse transcriptase domain-containing protein</fullName>
    </recommendedName>
</protein>
<reference evidence="3" key="1">
    <citation type="journal article" date="2023" name="Plant J.">
        <title>Genome sequences and population genomics provide insights into the demographic history, inbreeding, and mutation load of two 'living fossil' tree species of Dipteronia.</title>
        <authorList>
            <person name="Feng Y."/>
            <person name="Comes H.P."/>
            <person name="Chen J."/>
            <person name="Zhu S."/>
            <person name="Lu R."/>
            <person name="Zhang X."/>
            <person name="Li P."/>
            <person name="Qiu J."/>
            <person name="Olsen K.M."/>
            <person name="Qiu Y."/>
        </authorList>
    </citation>
    <scope>NUCLEOTIDE SEQUENCE</scope>
    <source>
        <strain evidence="3">NBL</strain>
    </source>
</reference>
<evidence type="ECO:0000313" key="4">
    <source>
        <dbReference type="Proteomes" id="UP001281410"/>
    </source>
</evidence>
<dbReference type="SUPFAM" id="SSF56672">
    <property type="entry name" value="DNA/RNA polymerases"/>
    <property type="match status" value="1"/>
</dbReference>
<feature type="domain" description="Reverse transcriptase" evidence="2">
    <location>
        <begin position="65"/>
        <end position="243"/>
    </location>
</feature>
<feature type="region of interest" description="Disordered" evidence="1">
    <location>
        <begin position="1"/>
        <end position="27"/>
    </location>
</feature>
<sequence length="243" mass="27136">MQIDHRTDLSIKNKSKSSYTPSSISETPPKYQLGLLLGSSDVGIMLVMERLGGYGIADIVTAVQEFFSLGKLLPNLNSNFIVLIPKVTDALSVDQYRPIVLENFLFKVITKIIASRLGDVAAIIISPNQFGFVKGRQIQDCIAIASNCIKALDKRCYRGNIVIKIDIRKAFNTINWVFILKVLSCFGFSNNFIQWIHEIFLTSRLSILINGTSEGCCSWGVRQGNPLSPILFCLAEDFLSRFF</sequence>
<accession>A0AAE0DYE1</accession>
<feature type="compositionally biased region" description="Low complexity" evidence="1">
    <location>
        <begin position="16"/>
        <end position="25"/>
    </location>
</feature>
<evidence type="ECO:0000259" key="2">
    <source>
        <dbReference type="PROSITE" id="PS50878"/>
    </source>
</evidence>
<feature type="compositionally biased region" description="Basic and acidic residues" evidence="1">
    <location>
        <begin position="1"/>
        <end position="11"/>
    </location>
</feature>
<proteinExistence type="predicted"/>